<dbReference type="AlphaFoldDB" id="A0AAV6VDN5"/>
<proteinExistence type="predicted"/>
<reference evidence="2 3" key="1">
    <citation type="journal article" date="2022" name="Nat. Ecol. Evol.">
        <title>A masculinizing supergene underlies an exaggerated male reproductive morph in a spider.</title>
        <authorList>
            <person name="Hendrickx F."/>
            <person name="De Corte Z."/>
            <person name="Sonet G."/>
            <person name="Van Belleghem S.M."/>
            <person name="Kostlbacher S."/>
            <person name="Vangestel C."/>
        </authorList>
    </citation>
    <scope>NUCLEOTIDE SEQUENCE [LARGE SCALE GENOMIC DNA]</scope>
    <source>
        <strain evidence="2">W744_W776</strain>
    </source>
</reference>
<dbReference type="EMBL" id="JAFNEN010000115">
    <property type="protein sequence ID" value="KAG8193766.1"/>
    <property type="molecule type" value="Genomic_DNA"/>
</dbReference>
<keyword evidence="1" id="KW-0472">Membrane</keyword>
<keyword evidence="1" id="KW-0812">Transmembrane</keyword>
<name>A0AAV6VDN5_9ARAC</name>
<keyword evidence="1" id="KW-1133">Transmembrane helix</keyword>
<dbReference type="Proteomes" id="UP000827092">
    <property type="component" value="Unassembled WGS sequence"/>
</dbReference>
<evidence type="ECO:0000313" key="3">
    <source>
        <dbReference type="Proteomes" id="UP000827092"/>
    </source>
</evidence>
<feature type="transmembrane region" description="Helical" evidence="1">
    <location>
        <begin position="53"/>
        <end position="72"/>
    </location>
</feature>
<comment type="caution">
    <text evidence="2">The sequence shown here is derived from an EMBL/GenBank/DDBJ whole genome shotgun (WGS) entry which is preliminary data.</text>
</comment>
<accession>A0AAV6VDN5</accession>
<sequence length="137" mass="16021">MEENFDGKKPEELFREVFLKCQKLRISKEELSKLPSVKKLKPKKNLNKKIRSAFYLFSAVFVLVSFLFSVGFPPVSKFFAKIWFGIHGYDPESEMCVLNMPGDLQNLFMPPFDCSICRNLTKIERVTNISPEEFEKR</sequence>
<evidence type="ECO:0000256" key="1">
    <source>
        <dbReference type="SAM" id="Phobius"/>
    </source>
</evidence>
<evidence type="ECO:0000313" key="2">
    <source>
        <dbReference type="EMBL" id="KAG8193766.1"/>
    </source>
</evidence>
<gene>
    <name evidence="2" type="ORF">JTE90_005062</name>
</gene>
<protein>
    <submittedName>
        <fullName evidence="2">Uncharacterized protein</fullName>
    </submittedName>
</protein>
<organism evidence="2 3">
    <name type="scientific">Oedothorax gibbosus</name>
    <dbReference type="NCBI Taxonomy" id="931172"/>
    <lineage>
        <taxon>Eukaryota</taxon>
        <taxon>Metazoa</taxon>
        <taxon>Ecdysozoa</taxon>
        <taxon>Arthropoda</taxon>
        <taxon>Chelicerata</taxon>
        <taxon>Arachnida</taxon>
        <taxon>Araneae</taxon>
        <taxon>Araneomorphae</taxon>
        <taxon>Entelegynae</taxon>
        <taxon>Araneoidea</taxon>
        <taxon>Linyphiidae</taxon>
        <taxon>Erigoninae</taxon>
        <taxon>Oedothorax</taxon>
    </lineage>
</organism>
<keyword evidence="3" id="KW-1185">Reference proteome</keyword>